<keyword evidence="3" id="KW-1185">Reference proteome</keyword>
<protein>
    <submittedName>
        <fullName evidence="2">Uncharacterized protein</fullName>
    </submittedName>
</protein>
<gene>
    <name evidence="2" type="ORF">PtA15_5A189</name>
</gene>
<name>A0ABY7CHC3_9BASI</name>
<feature type="signal peptide" evidence="1">
    <location>
        <begin position="1"/>
        <end position="22"/>
    </location>
</feature>
<dbReference type="Proteomes" id="UP001164743">
    <property type="component" value="Chromosome 5A"/>
</dbReference>
<proteinExistence type="predicted"/>
<evidence type="ECO:0000313" key="2">
    <source>
        <dbReference type="EMBL" id="WAQ84616.1"/>
    </source>
</evidence>
<dbReference type="RefSeq" id="XP_053020171.1">
    <property type="nucleotide sequence ID" value="XM_053168922.1"/>
</dbReference>
<accession>A0ABY7CHC3</accession>
<evidence type="ECO:0000313" key="3">
    <source>
        <dbReference type="Proteomes" id="UP001164743"/>
    </source>
</evidence>
<keyword evidence="1" id="KW-0732">Signal</keyword>
<reference evidence="2" key="1">
    <citation type="submission" date="2022-10" db="EMBL/GenBank/DDBJ databases">
        <title>Puccinia triticina Genome sequencing and assembly.</title>
        <authorList>
            <person name="Li C."/>
        </authorList>
    </citation>
    <scope>NUCLEOTIDE SEQUENCE</scope>
    <source>
        <strain evidence="2">Pt15</strain>
    </source>
</reference>
<dbReference type="EMBL" id="CP110425">
    <property type="protein sequence ID" value="WAQ84616.1"/>
    <property type="molecule type" value="Genomic_DNA"/>
</dbReference>
<dbReference type="GeneID" id="77809817"/>
<evidence type="ECO:0000256" key="1">
    <source>
        <dbReference type="SAM" id="SignalP"/>
    </source>
</evidence>
<feature type="chain" id="PRO_5047273358" evidence="1">
    <location>
        <begin position="23"/>
        <end position="142"/>
    </location>
</feature>
<sequence>MLLTAFLPAAILLAAFPSGLLAKSFETEQKCDKYFSFVRSPAGVESAECHFNQTITGHPFVKRFRCNLKDCHMDKTSKRLQVDPGTPITYAVAAGEIKTYDDSNPLNTFLVDVRKYGTQTWYLCTKAIISCGGCTPWVDSAS</sequence>
<organism evidence="2 3">
    <name type="scientific">Puccinia triticina</name>
    <dbReference type="NCBI Taxonomy" id="208348"/>
    <lineage>
        <taxon>Eukaryota</taxon>
        <taxon>Fungi</taxon>
        <taxon>Dikarya</taxon>
        <taxon>Basidiomycota</taxon>
        <taxon>Pucciniomycotina</taxon>
        <taxon>Pucciniomycetes</taxon>
        <taxon>Pucciniales</taxon>
        <taxon>Pucciniaceae</taxon>
        <taxon>Puccinia</taxon>
    </lineage>
</organism>